<sequence length="193" mass="22364">MTIFEGNGLKTLRLVELCSDCKLSNRISEFTMTTARFSVVYCVVRITVMYDIRYLGYQKFQPSSQSVSLGIRIEIRGEQEFIGFTGFGRRSALKEERWLTSQRARFRRRRYFRSNRRTARRNLADGDSGRKTRRETGERGMRKKALWSAFGGAVRLVAIYSGVIQPNKQATPSSSPSSGSKQQEYKQKYRKNR</sequence>
<feature type="compositionally biased region" description="Basic and acidic residues" evidence="1">
    <location>
        <begin position="122"/>
        <end position="140"/>
    </location>
</feature>
<proteinExistence type="predicted"/>
<protein>
    <submittedName>
        <fullName evidence="2">Uncharacterized protein</fullName>
    </submittedName>
</protein>
<feature type="region of interest" description="Disordered" evidence="1">
    <location>
        <begin position="117"/>
        <end position="141"/>
    </location>
</feature>
<comment type="caution">
    <text evidence="2">The sequence shown here is derived from an EMBL/GenBank/DDBJ whole genome shotgun (WGS) entry which is preliminary data.</text>
</comment>
<gene>
    <name evidence="2" type="ORF">M5K25_019199</name>
</gene>
<keyword evidence="3" id="KW-1185">Reference proteome</keyword>
<dbReference type="EMBL" id="JANQDX010000015">
    <property type="protein sequence ID" value="KAL0911087.1"/>
    <property type="molecule type" value="Genomic_DNA"/>
</dbReference>
<name>A0ABD0UEC3_DENTH</name>
<accession>A0ABD0UEC3</accession>
<dbReference type="Proteomes" id="UP001552299">
    <property type="component" value="Unassembled WGS sequence"/>
</dbReference>
<organism evidence="2 3">
    <name type="scientific">Dendrobium thyrsiflorum</name>
    <name type="common">Pinecone-like raceme dendrobium</name>
    <name type="synonym">Orchid</name>
    <dbReference type="NCBI Taxonomy" id="117978"/>
    <lineage>
        <taxon>Eukaryota</taxon>
        <taxon>Viridiplantae</taxon>
        <taxon>Streptophyta</taxon>
        <taxon>Embryophyta</taxon>
        <taxon>Tracheophyta</taxon>
        <taxon>Spermatophyta</taxon>
        <taxon>Magnoliopsida</taxon>
        <taxon>Liliopsida</taxon>
        <taxon>Asparagales</taxon>
        <taxon>Orchidaceae</taxon>
        <taxon>Epidendroideae</taxon>
        <taxon>Malaxideae</taxon>
        <taxon>Dendrobiinae</taxon>
        <taxon>Dendrobium</taxon>
    </lineage>
</organism>
<reference evidence="2 3" key="1">
    <citation type="journal article" date="2024" name="Plant Biotechnol. J.">
        <title>Dendrobium thyrsiflorum genome and its molecular insights into genes involved in important horticultural traits.</title>
        <authorList>
            <person name="Chen B."/>
            <person name="Wang J.Y."/>
            <person name="Zheng P.J."/>
            <person name="Li K.L."/>
            <person name="Liang Y.M."/>
            <person name="Chen X.F."/>
            <person name="Zhang C."/>
            <person name="Zhao X."/>
            <person name="He X."/>
            <person name="Zhang G.Q."/>
            <person name="Liu Z.J."/>
            <person name="Xu Q."/>
        </authorList>
    </citation>
    <scope>NUCLEOTIDE SEQUENCE [LARGE SCALE GENOMIC DNA]</scope>
    <source>
        <strain evidence="2">GZMU011</strain>
    </source>
</reference>
<feature type="region of interest" description="Disordered" evidence="1">
    <location>
        <begin position="166"/>
        <end position="193"/>
    </location>
</feature>
<evidence type="ECO:0000256" key="1">
    <source>
        <dbReference type="SAM" id="MobiDB-lite"/>
    </source>
</evidence>
<evidence type="ECO:0000313" key="2">
    <source>
        <dbReference type="EMBL" id="KAL0911087.1"/>
    </source>
</evidence>
<evidence type="ECO:0000313" key="3">
    <source>
        <dbReference type="Proteomes" id="UP001552299"/>
    </source>
</evidence>
<dbReference type="AlphaFoldDB" id="A0ABD0UEC3"/>